<dbReference type="InterPro" id="IPR026444">
    <property type="entry name" value="Secre_tail"/>
</dbReference>
<accession>A0A6N6RCL2</accession>
<dbReference type="SMART" id="SM00710">
    <property type="entry name" value="PbH1"/>
    <property type="match status" value="5"/>
</dbReference>
<dbReference type="NCBIfam" id="NF041518">
    <property type="entry name" value="choice_anch_Q"/>
    <property type="match status" value="1"/>
</dbReference>
<dbReference type="AlphaFoldDB" id="A0A6N6RCL2"/>
<dbReference type="Pfam" id="PF18962">
    <property type="entry name" value="Por_Secre_tail"/>
    <property type="match status" value="1"/>
</dbReference>
<dbReference type="EMBL" id="WBVO01000018">
    <property type="protein sequence ID" value="KAB2805307.1"/>
    <property type="molecule type" value="Genomic_DNA"/>
</dbReference>
<dbReference type="PANTHER" id="PTHR11319:SF35">
    <property type="entry name" value="OUTER MEMBRANE PROTEIN PMPC-RELATED"/>
    <property type="match status" value="1"/>
</dbReference>
<dbReference type="Gene3D" id="2.160.20.10">
    <property type="entry name" value="Single-stranded right-handed beta-helix, Pectin lyase-like"/>
    <property type="match status" value="1"/>
</dbReference>
<protein>
    <submittedName>
        <fullName evidence="4">T9SS type A sorting domain-containing protein</fullName>
    </submittedName>
</protein>
<organism evidence="4 5">
    <name type="scientific">Phaeocystidibacter luteus</name>
    <dbReference type="NCBI Taxonomy" id="911197"/>
    <lineage>
        <taxon>Bacteria</taxon>
        <taxon>Pseudomonadati</taxon>
        <taxon>Bacteroidota</taxon>
        <taxon>Flavobacteriia</taxon>
        <taxon>Flavobacteriales</taxon>
        <taxon>Phaeocystidibacteraceae</taxon>
        <taxon>Phaeocystidibacter</taxon>
    </lineage>
</organism>
<dbReference type="OrthoDB" id="1140572at2"/>
<keyword evidence="5" id="KW-1185">Reference proteome</keyword>
<dbReference type="NCBIfam" id="TIGR04183">
    <property type="entry name" value="Por_Secre_tail"/>
    <property type="match status" value="1"/>
</dbReference>
<keyword evidence="1 2" id="KW-0732">Signal</keyword>
<evidence type="ECO:0000259" key="3">
    <source>
        <dbReference type="Pfam" id="PF18962"/>
    </source>
</evidence>
<feature type="chain" id="PRO_5026726633" evidence="2">
    <location>
        <begin position="22"/>
        <end position="691"/>
    </location>
</feature>
<dbReference type="RefSeq" id="WP_151668509.1">
    <property type="nucleotide sequence ID" value="NZ_WBVO01000018.1"/>
</dbReference>
<dbReference type="InterPro" id="IPR011050">
    <property type="entry name" value="Pectin_lyase_fold/virulence"/>
</dbReference>
<feature type="signal peptide" evidence="2">
    <location>
        <begin position="1"/>
        <end position="21"/>
    </location>
</feature>
<reference evidence="4 5" key="1">
    <citation type="submission" date="2019-09" db="EMBL/GenBank/DDBJ databases">
        <title>Genomes of family Cryomorphaceae.</title>
        <authorList>
            <person name="Bowman J.P."/>
        </authorList>
    </citation>
    <scope>NUCLEOTIDE SEQUENCE [LARGE SCALE GENOMIC DNA]</scope>
    <source>
        <strain evidence="4 5">LMG 25704</strain>
    </source>
</reference>
<dbReference type="PANTHER" id="PTHR11319">
    <property type="entry name" value="G PROTEIN-COUPLED RECEPTOR-RELATED"/>
    <property type="match status" value="1"/>
</dbReference>
<dbReference type="InterPro" id="IPR059226">
    <property type="entry name" value="Choice_anch_Q_dom"/>
</dbReference>
<name>A0A6N6RCL2_9FLAO</name>
<gene>
    <name evidence="4" type="ORF">F8C67_14085</name>
</gene>
<evidence type="ECO:0000313" key="4">
    <source>
        <dbReference type="EMBL" id="KAB2805307.1"/>
    </source>
</evidence>
<dbReference type="InterPro" id="IPR012334">
    <property type="entry name" value="Pectin_lyas_fold"/>
</dbReference>
<sequence length="691" mass="73133">MKNLASLLTVLLFSISLPAQQVTNLNDSGPGSLRDAVFNASSGDVIRFDPSLLANGSDTLHLKFTISFLQGVTLKGLYNQTDTLYVSGGDSVQLFYMDFSNNPNQDVTLDSLALEMAFSDNSNGSAICVLDARSVEIRNCHIANNNTQGLFLGGAVYVDATSLELFNSSFVHNSLDNPNGGFGGAVSAINADFVVNDCVFDGNSNRGSGPAAHFRYGGDLIVLNSLFVNNVMPGSFGYSSALTSTGNDSSFISNCSFKSNMSTTSGGGGLSIVGSYVDPTVNGSFVVNCVFEDNSSGTGGAIYVDHGKAAISDCSFINNAAYNSGGAVSLSDNELSISNSTFINNISPEGSVFYNWDGAIGIQNSTILNSVATNQDPLFRSNNTSSFTVQSSIITSNQGQLFSIGNGSFTSNGYNLFYLTPSWASTSDLVGVDTSIVALGPIQLNGGLTPTMMPDTNSPALNSGNPNDFSNAQNGAIFGRRDIGAAERPLIVYDTTVACGPVQWWGATYSNEGVYRDTLFNANSIDSVGILVLAAQDTGVYDLDGTLYSEETDTNTTYQWVDCSNNFTPIAGATSINFLPPSNGQYAVILTNQNCVDTSACYNYNRFSVPENSAGDAWLTFYPNPTTGRITVNSQGALPVAMDILDLSGNVLYQLSMEANAIQLPPLTQGVYLVVWKGETGEVQVDRIVIR</sequence>
<comment type="caution">
    <text evidence="4">The sequence shown here is derived from an EMBL/GenBank/DDBJ whole genome shotgun (WGS) entry which is preliminary data.</text>
</comment>
<dbReference type="SUPFAM" id="SSF51126">
    <property type="entry name" value="Pectin lyase-like"/>
    <property type="match status" value="1"/>
</dbReference>
<evidence type="ECO:0000256" key="2">
    <source>
        <dbReference type="SAM" id="SignalP"/>
    </source>
</evidence>
<dbReference type="InterPro" id="IPR006626">
    <property type="entry name" value="PbH1"/>
</dbReference>
<dbReference type="Proteomes" id="UP000468650">
    <property type="component" value="Unassembled WGS sequence"/>
</dbReference>
<evidence type="ECO:0000256" key="1">
    <source>
        <dbReference type="ARBA" id="ARBA00022729"/>
    </source>
</evidence>
<evidence type="ECO:0000313" key="5">
    <source>
        <dbReference type="Proteomes" id="UP000468650"/>
    </source>
</evidence>
<proteinExistence type="predicted"/>
<feature type="domain" description="Secretion system C-terminal sorting" evidence="3">
    <location>
        <begin position="622"/>
        <end position="690"/>
    </location>
</feature>